<dbReference type="SUPFAM" id="SSF81901">
    <property type="entry name" value="HCP-like"/>
    <property type="match status" value="3"/>
</dbReference>
<dbReference type="SMART" id="SM00671">
    <property type="entry name" value="SEL1"/>
    <property type="match status" value="9"/>
</dbReference>
<dbReference type="EMBL" id="JAFBEV010000006">
    <property type="protein sequence ID" value="MBM7657502.1"/>
    <property type="molecule type" value="Genomic_DNA"/>
</dbReference>
<reference evidence="1 2" key="1">
    <citation type="submission" date="2021-01" db="EMBL/GenBank/DDBJ databases">
        <title>Genomic Encyclopedia of Type Strains, Phase IV (KMG-IV): sequencing the most valuable type-strain genomes for metagenomic binning, comparative biology and taxonomic classification.</title>
        <authorList>
            <person name="Goeker M."/>
        </authorList>
    </citation>
    <scope>NUCLEOTIDE SEQUENCE [LARGE SCALE GENOMIC DNA]</scope>
    <source>
        <strain evidence="1 2">DSM 100968</strain>
    </source>
</reference>
<gene>
    <name evidence="1" type="ORF">JOC27_000951</name>
</gene>
<dbReference type="InterPro" id="IPR006597">
    <property type="entry name" value="Sel1-like"/>
</dbReference>
<dbReference type="InterPro" id="IPR011990">
    <property type="entry name" value="TPR-like_helical_dom_sf"/>
</dbReference>
<dbReference type="Gene3D" id="1.25.40.10">
    <property type="entry name" value="Tetratricopeptide repeat domain"/>
    <property type="match status" value="4"/>
</dbReference>
<protein>
    <submittedName>
        <fullName evidence="1">TPR repeat protein</fullName>
    </submittedName>
</protein>
<accession>A0ABS2Q6T3</accession>
<evidence type="ECO:0000313" key="2">
    <source>
        <dbReference type="Proteomes" id="UP000823201"/>
    </source>
</evidence>
<name>A0ABS2Q6T3_9BACL</name>
<evidence type="ECO:0000313" key="1">
    <source>
        <dbReference type="EMBL" id="MBM7657502.1"/>
    </source>
</evidence>
<dbReference type="PANTHER" id="PTHR11102">
    <property type="entry name" value="SEL-1-LIKE PROTEIN"/>
    <property type="match status" value="1"/>
</dbReference>
<sequence length="770" mass="86064">MENLSENQLFDVDLENTDDQSELTLTFQALGQLASRKIKRHRAVTVQIYLEPAHQLVHIDEIPETRPTYISEDGDLDFVLAMRQDRMQINMPYSVFPVLHYGDLVSVNVVLENETTGEVLNHQNLTLIGTKRGSLDILTNHGMEVYLKSGLPAEERFGKVGYWIDQNADNPSILNKGIELLKELVDIGSLDAAKKIHEVYSEPRYAVANNEDAEKWLDQIDNVGRAASAAAEKQEAERNQLPERITDDATLVKCEQLANKGNTVAKWLIYQYSLTQQGSAYNRTKAFAFVKEAAESGSAEAIAVLADAFARNYVFVSQEQVKDYLSILKAAAEKKAPQAEYLLFKAFYEGICLGERVPVDKKMAYYYLCSSAEGGHVDAALRLWTFFENGNEFLMEESDALKWLKAAAEQGDPAAEARLGDLYIDGRLLEKDNDKGLSYLQKAAEKQNWEAQLVLFQSYYNGRYKDILFEQNKNKAFHLLEQFASEGNAEASVRIMNDYLNGNEMMLEHREAINYLRKAVDDGFAPAMYLIADLLLDGLYLPQDLEQAKKLLKAAANAGFAEAQFALYQYYCFGYKTLKNTHINKERAYKWLLKAAKTLAAAQYEVWVLSRDRHYADLDVSGQEALDYLFRSAAKRYSPALYRVGMAFGQGDVVEKNTDRGINLIEEAAARNHPEAIFTLSEIRASGSFAGETVEQNVEQSLHLLLLSAELGFGPACQKVGELFAAGQLADESEKWVAKIIETAAAAGYAVKDGAHDEAAATKAIGKAQK</sequence>
<keyword evidence="2" id="KW-1185">Reference proteome</keyword>
<dbReference type="PANTHER" id="PTHR11102:SF160">
    <property type="entry name" value="ERAD-ASSOCIATED E3 UBIQUITIN-PROTEIN LIGASE COMPONENT HRD3"/>
    <property type="match status" value="1"/>
</dbReference>
<dbReference type="RefSeq" id="WP_205005846.1">
    <property type="nucleotide sequence ID" value="NZ_CBCRXA010000014.1"/>
</dbReference>
<organism evidence="1 2">
    <name type="scientific">Sporolactobacillus spathodeae</name>
    <dbReference type="NCBI Taxonomy" id="1465502"/>
    <lineage>
        <taxon>Bacteria</taxon>
        <taxon>Bacillati</taxon>
        <taxon>Bacillota</taxon>
        <taxon>Bacilli</taxon>
        <taxon>Bacillales</taxon>
        <taxon>Sporolactobacillaceae</taxon>
        <taxon>Sporolactobacillus</taxon>
    </lineage>
</organism>
<dbReference type="InterPro" id="IPR050767">
    <property type="entry name" value="Sel1_AlgK"/>
</dbReference>
<dbReference type="Pfam" id="PF08238">
    <property type="entry name" value="Sel1"/>
    <property type="match status" value="10"/>
</dbReference>
<dbReference type="Proteomes" id="UP000823201">
    <property type="component" value="Unassembled WGS sequence"/>
</dbReference>
<proteinExistence type="predicted"/>
<comment type="caution">
    <text evidence="1">The sequence shown here is derived from an EMBL/GenBank/DDBJ whole genome shotgun (WGS) entry which is preliminary data.</text>
</comment>